<reference evidence="14 15" key="1">
    <citation type="submission" date="2016-01" db="EMBL/GenBank/DDBJ databases">
        <title>Genome sequence of Ca. Arsenophonus lipopteni, the exclusive symbiont of a blood sucking fly Lipoptena cervi (Diptera: Hippoboscidae).</title>
        <authorList>
            <person name="Novakova E."/>
            <person name="Hypsa V."/>
            <person name="Nguyen P."/>
            <person name="Husnik F."/>
            <person name="Darby A.C."/>
        </authorList>
    </citation>
    <scope>NUCLEOTIDE SEQUENCE [LARGE SCALE GENOMIC DNA]</scope>
    <source>
        <strain evidence="14 15">CB</strain>
    </source>
</reference>
<keyword evidence="1 10" id="KW-1003">Cell membrane</keyword>
<evidence type="ECO:0000256" key="1">
    <source>
        <dbReference type="ARBA" id="ARBA00022475"/>
    </source>
</evidence>
<dbReference type="PANTHER" id="PTHR43134:SF1">
    <property type="entry name" value="SIGNAL RECOGNITION PARTICLE RECEPTOR SUBUNIT ALPHA"/>
    <property type="match status" value="1"/>
</dbReference>
<keyword evidence="15" id="KW-1185">Reference proteome</keyword>
<dbReference type="FunFam" id="1.20.120.140:FF:000002">
    <property type="entry name" value="Signal recognition particle receptor FtsY"/>
    <property type="match status" value="1"/>
</dbReference>
<keyword evidence="2 10" id="KW-0963">Cytoplasm</keyword>
<sequence>MKENFLTYLRNKLLKTRQNIGVNLINFFKNKKIDYDFFDQLEEQLLIADLGIETTRKIINNLISYTSSKKISDTSLLYSILREEMKKILFTVDKPVMIKDTILYIILMVGVNGSGKTTTIGKLARQYQEKGKSVMLVAGDTFRAAAIEQLQFWGEYNNIPVISRHTGADPASIIFDSIQLAKIKKINILIIDTAGRLHNKLYLMEELKKIIKVIKKIDQEAPHEVLLTVDSSTGQNVINQVKIFHDMVSLTGIIVTKLDGTAKGGVIFSIVDKFKIPIRYIGIGNGVYDLRKFVAHDFIEAIFVRDKKINDFF</sequence>
<feature type="binding site" evidence="10">
    <location>
        <begin position="192"/>
        <end position="196"/>
    </location>
    <ligand>
        <name>GTP</name>
        <dbReference type="ChEBI" id="CHEBI:37565"/>
    </ligand>
</feature>
<dbReference type="HAMAP" id="MF_00920">
    <property type="entry name" value="FtsY"/>
    <property type="match status" value="1"/>
</dbReference>
<dbReference type="InterPro" id="IPR042101">
    <property type="entry name" value="SRP54_N_sf"/>
</dbReference>
<feature type="binding site" evidence="10">
    <location>
        <begin position="110"/>
        <end position="117"/>
    </location>
    <ligand>
        <name>GTP</name>
        <dbReference type="ChEBI" id="CHEBI:37565"/>
    </ligand>
</feature>
<dbReference type="EC" id="3.6.5.4" evidence="10"/>
<dbReference type="SUPFAM" id="SSF52540">
    <property type="entry name" value="P-loop containing nucleoside triphosphate hydrolases"/>
    <property type="match status" value="1"/>
</dbReference>
<keyword evidence="7 10" id="KW-0675">Receptor</keyword>
<proteinExistence type="inferred from homology"/>
<dbReference type="InterPro" id="IPR013822">
    <property type="entry name" value="Signal_recog_particl_SRP54_hlx"/>
</dbReference>
<protein>
    <recommendedName>
        <fullName evidence="10">Signal recognition particle receptor FtsY</fullName>
        <shortName evidence="10">SRP receptor</shortName>
        <ecNumber evidence="10">3.6.5.4</ecNumber>
    </recommendedName>
</protein>
<dbReference type="GO" id="GO:0005886">
    <property type="term" value="C:plasma membrane"/>
    <property type="evidence" value="ECO:0007669"/>
    <property type="project" value="UniProtKB-SubCell"/>
</dbReference>
<dbReference type="STRING" id="634113.AUT07_00418"/>
<dbReference type="InterPro" id="IPR000897">
    <property type="entry name" value="SRP54_GTPase_dom"/>
</dbReference>
<dbReference type="KEGG" id="asy:AUT07_00418"/>
<dbReference type="SMART" id="SM00962">
    <property type="entry name" value="SRP54"/>
    <property type="match status" value="1"/>
</dbReference>
<dbReference type="OrthoDB" id="9804720at2"/>
<dbReference type="SMART" id="SM00963">
    <property type="entry name" value="SRP54_N"/>
    <property type="match status" value="1"/>
</dbReference>
<keyword evidence="6 10" id="KW-0472">Membrane</keyword>
<evidence type="ECO:0000259" key="12">
    <source>
        <dbReference type="SMART" id="SM00962"/>
    </source>
</evidence>
<dbReference type="InterPro" id="IPR036225">
    <property type="entry name" value="SRP/SRP_N"/>
</dbReference>
<dbReference type="FunFam" id="3.40.50.300:FF:000053">
    <property type="entry name" value="Signal recognition particle receptor FtsY"/>
    <property type="match status" value="1"/>
</dbReference>
<evidence type="ECO:0000256" key="6">
    <source>
        <dbReference type="ARBA" id="ARBA00023136"/>
    </source>
</evidence>
<dbReference type="AlphaFoldDB" id="A0A0X9VJ26"/>
<feature type="domain" description="Signal recognition particle SRP54 helical bundle" evidence="13">
    <location>
        <begin position="9"/>
        <end position="89"/>
    </location>
</feature>
<dbReference type="InterPro" id="IPR004390">
    <property type="entry name" value="SR_rcpt_FtsY"/>
</dbReference>
<evidence type="ECO:0000256" key="7">
    <source>
        <dbReference type="ARBA" id="ARBA00023170"/>
    </source>
</evidence>
<dbReference type="Proteomes" id="UP000069926">
    <property type="component" value="Chromosome"/>
</dbReference>
<evidence type="ECO:0000259" key="11">
    <source>
        <dbReference type="SMART" id="SM00382"/>
    </source>
</evidence>
<dbReference type="GO" id="GO:0003924">
    <property type="term" value="F:GTPase activity"/>
    <property type="evidence" value="ECO:0007669"/>
    <property type="project" value="UniProtKB-UniRule"/>
</dbReference>
<dbReference type="Gene3D" id="1.20.120.140">
    <property type="entry name" value="Signal recognition particle SRP54, nucleotide-binding domain"/>
    <property type="match status" value="1"/>
</dbReference>
<dbReference type="InterPro" id="IPR003593">
    <property type="entry name" value="AAA+_ATPase"/>
</dbReference>
<dbReference type="PATRIC" id="fig|634113.3.peg.402"/>
<keyword evidence="5 10" id="KW-0342">GTP-binding</keyword>
<evidence type="ECO:0000256" key="2">
    <source>
        <dbReference type="ARBA" id="ARBA00022490"/>
    </source>
</evidence>
<dbReference type="GO" id="GO:0005047">
    <property type="term" value="F:signal recognition particle binding"/>
    <property type="evidence" value="ECO:0007669"/>
    <property type="project" value="TreeGrafter"/>
</dbReference>
<keyword evidence="4 10" id="KW-0378">Hydrolase</keyword>
<dbReference type="GO" id="GO:0005737">
    <property type="term" value="C:cytoplasm"/>
    <property type="evidence" value="ECO:0007669"/>
    <property type="project" value="UniProtKB-SubCell"/>
</dbReference>
<dbReference type="InterPro" id="IPR027417">
    <property type="entry name" value="P-loop_NTPase"/>
</dbReference>
<comment type="subunit">
    <text evidence="10">Part of the signal recognition particle protein translocation system, which is composed of SRP and FtsY. SRP is a ribonucleoprotein composed of Ffh and a 4.5S RNA molecule.</text>
</comment>
<feature type="domain" description="SRP54-type proteins GTP-binding" evidence="12">
    <location>
        <begin position="103"/>
        <end position="304"/>
    </location>
</feature>
<dbReference type="Pfam" id="PF02881">
    <property type="entry name" value="SRP54_N"/>
    <property type="match status" value="1"/>
</dbReference>
<comment type="function">
    <text evidence="9 10">Involved in targeting and insertion of nascent membrane proteins into the cytoplasmic membrane. Acts as a receptor for the complex formed by the signal recognition particle (SRP) and the ribosome-nascent chain (RNC). Interaction with SRP-RNC leads to the transfer of the RNC complex to the Sec translocase for insertion into the membrane, the hydrolysis of GTP by both Ffh and FtsY, and the dissociation of the SRP-FtsY complex into the individual components.</text>
</comment>
<evidence type="ECO:0000256" key="9">
    <source>
        <dbReference type="ARBA" id="ARBA00053570"/>
    </source>
</evidence>
<comment type="subcellular location">
    <subcellularLocation>
        <location evidence="10">Cell membrane</location>
        <topology evidence="10">Peripheral membrane protein</topology>
        <orientation evidence="10">Cytoplasmic side</orientation>
    </subcellularLocation>
    <subcellularLocation>
        <location evidence="10">Cytoplasm</location>
    </subcellularLocation>
</comment>
<evidence type="ECO:0000256" key="5">
    <source>
        <dbReference type="ARBA" id="ARBA00023134"/>
    </source>
</evidence>
<dbReference type="PANTHER" id="PTHR43134">
    <property type="entry name" value="SIGNAL RECOGNITION PARTICLE RECEPTOR SUBUNIT ALPHA"/>
    <property type="match status" value="1"/>
</dbReference>
<gene>
    <name evidence="10 14" type="primary">ftsY</name>
    <name evidence="14" type="ORF">AUT07_00418</name>
</gene>
<dbReference type="SMART" id="SM00382">
    <property type="entry name" value="AAA"/>
    <property type="match status" value="1"/>
</dbReference>
<comment type="similarity">
    <text evidence="10">Belongs to the GTP-binding SRP family. FtsY subfamily.</text>
</comment>
<evidence type="ECO:0000313" key="14">
    <source>
        <dbReference type="EMBL" id="AMA64990.1"/>
    </source>
</evidence>
<dbReference type="GO" id="GO:0006614">
    <property type="term" value="P:SRP-dependent cotranslational protein targeting to membrane"/>
    <property type="evidence" value="ECO:0007669"/>
    <property type="project" value="InterPro"/>
</dbReference>
<comment type="catalytic activity">
    <reaction evidence="8 10">
        <text>GTP + H2O = GDP + phosphate + H(+)</text>
        <dbReference type="Rhea" id="RHEA:19669"/>
        <dbReference type="ChEBI" id="CHEBI:15377"/>
        <dbReference type="ChEBI" id="CHEBI:15378"/>
        <dbReference type="ChEBI" id="CHEBI:37565"/>
        <dbReference type="ChEBI" id="CHEBI:43474"/>
        <dbReference type="ChEBI" id="CHEBI:58189"/>
        <dbReference type="EC" id="3.6.5.4"/>
    </reaction>
</comment>
<evidence type="ECO:0000256" key="10">
    <source>
        <dbReference type="HAMAP-Rule" id="MF_00920"/>
    </source>
</evidence>
<dbReference type="RefSeq" id="WP_083495557.1">
    <property type="nucleotide sequence ID" value="NZ_CP013920.1"/>
</dbReference>
<dbReference type="SUPFAM" id="SSF47364">
    <property type="entry name" value="Domain of the SRP/SRP receptor G-proteins"/>
    <property type="match status" value="1"/>
</dbReference>
<dbReference type="Pfam" id="PF00448">
    <property type="entry name" value="SRP54"/>
    <property type="match status" value="1"/>
</dbReference>
<keyword evidence="3 10" id="KW-0547">Nucleotide-binding</keyword>
<feature type="domain" description="AAA+ ATPase" evidence="11">
    <location>
        <begin position="102"/>
        <end position="282"/>
    </location>
</feature>
<dbReference type="NCBIfam" id="TIGR00064">
    <property type="entry name" value="ftsY"/>
    <property type="match status" value="1"/>
</dbReference>
<evidence type="ECO:0000256" key="4">
    <source>
        <dbReference type="ARBA" id="ARBA00022801"/>
    </source>
</evidence>
<dbReference type="Gene3D" id="3.40.50.300">
    <property type="entry name" value="P-loop containing nucleotide triphosphate hydrolases"/>
    <property type="match status" value="1"/>
</dbReference>
<evidence type="ECO:0000313" key="15">
    <source>
        <dbReference type="Proteomes" id="UP000069926"/>
    </source>
</evidence>
<evidence type="ECO:0000256" key="8">
    <source>
        <dbReference type="ARBA" id="ARBA00048027"/>
    </source>
</evidence>
<evidence type="ECO:0000256" key="3">
    <source>
        <dbReference type="ARBA" id="ARBA00022741"/>
    </source>
</evidence>
<dbReference type="GO" id="GO:0005525">
    <property type="term" value="F:GTP binding"/>
    <property type="evidence" value="ECO:0007669"/>
    <property type="project" value="UniProtKB-UniRule"/>
</dbReference>
<accession>A0A0X9VJ26</accession>
<name>A0A0X9VJ26_9GAMM</name>
<feature type="binding site" evidence="10">
    <location>
        <begin position="256"/>
        <end position="259"/>
    </location>
    <ligand>
        <name>GTP</name>
        <dbReference type="ChEBI" id="CHEBI:37565"/>
    </ligand>
</feature>
<dbReference type="EMBL" id="CP013920">
    <property type="protein sequence ID" value="AMA64990.1"/>
    <property type="molecule type" value="Genomic_DNA"/>
</dbReference>
<evidence type="ECO:0000259" key="13">
    <source>
        <dbReference type="SMART" id="SM00963"/>
    </source>
</evidence>
<organism evidence="14 15">
    <name type="scientific">Candidatus Arsenophonus lipoptenae</name>
    <dbReference type="NCBI Taxonomy" id="634113"/>
    <lineage>
        <taxon>Bacteria</taxon>
        <taxon>Pseudomonadati</taxon>
        <taxon>Pseudomonadota</taxon>
        <taxon>Gammaproteobacteria</taxon>
        <taxon>Enterobacterales</taxon>
        <taxon>Morganellaceae</taxon>
        <taxon>Arsenophonus</taxon>
    </lineage>
</organism>